<protein>
    <recommendedName>
        <fullName evidence="1">NIPSNAP domain-containing protein</fullName>
    </recommendedName>
</protein>
<name>T0HR38_9SPHN</name>
<dbReference type="AlphaFoldDB" id="T0HR38"/>
<dbReference type="SUPFAM" id="SSF54909">
    <property type="entry name" value="Dimeric alpha+beta barrel"/>
    <property type="match status" value="1"/>
</dbReference>
<evidence type="ECO:0000313" key="3">
    <source>
        <dbReference type="Proteomes" id="UP000015525"/>
    </source>
</evidence>
<accession>T0HR38</accession>
<evidence type="ECO:0000259" key="1">
    <source>
        <dbReference type="Pfam" id="PF07978"/>
    </source>
</evidence>
<dbReference type="Pfam" id="PF07978">
    <property type="entry name" value="NIPSNAP"/>
    <property type="match status" value="1"/>
</dbReference>
<reference evidence="2 3" key="1">
    <citation type="journal article" date="2013" name="Genome Announc.">
        <title>Draft Genome Sequence of Sphingobium quisquiliarum Strain P25T, a Novel Hexachlorocyclohexane (HCH)-Degrading Bacterium Isolated from an HCH Dumpsite.</title>
        <authorList>
            <person name="Kumar Singh A."/>
            <person name="Sangwan N."/>
            <person name="Sharma A."/>
            <person name="Gupta V."/>
            <person name="Khurana J.P."/>
            <person name="Lal R."/>
        </authorList>
    </citation>
    <scope>NUCLEOTIDE SEQUENCE [LARGE SCALE GENOMIC DNA]</scope>
    <source>
        <strain evidence="2 3">P25</strain>
    </source>
</reference>
<dbReference type="InterPro" id="IPR012577">
    <property type="entry name" value="NIPSNAP"/>
</dbReference>
<dbReference type="Gene3D" id="3.30.70.100">
    <property type="match status" value="1"/>
</dbReference>
<sequence>MITCVIEYRIDPDKVEAFEHYARMWLRMMPRFGGKPHGYFLPAEGANDIALFLFDFPSLAQYETYRAAMMQDEEVAEAHAHARASGCIIRHERSFFRPLLPSS</sequence>
<dbReference type="PATRIC" id="fig|1329909.3.peg.35"/>
<dbReference type="InterPro" id="IPR011008">
    <property type="entry name" value="Dimeric_a/b-barrel"/>
</dbReference>
<organism evidence="2 3">
    <name type="scientific">Sphingobium quisquiliarum P25</name>
    <dbReference type="NCBI Taxonomy" id="1329909"/>
    <lineage>
        <taxon>Bacteria</taxon>
        <taxon>Pseudomonadati</taxon>
        <taxon>Pseudomonadota</taxon>
        <taxon>Alphaproteobacteria</taxon>
        <taxon>Sphingomonadales</taxon>
        <taxon>Sphingomonadaceae</taxon>
        <taxon>Sphingobium</taxon>
    </lineage>
</organism>
<comment type="caution">
    <text evidence="2">The sequence shown here is derived from an EMBL/GenBank/DDBJ whole genome shotgun (WGS) entry which is preliminary data.</text>
</comment>
<dbReference type="RefSeq" id="WP_021236382.1">
    <property type="nucleotide sequence ID" value="NZ_ATHO01000002.1"/>
</dbReference>
<dbReference type="EMBL" id="ATHO01000002">
    <property type="protein sequence ID" value="EQB15547.1"/>
    <property type="molecule type" value="Genomic_DNA"/>
</dbReference>
<feature type="domain" description="NIPSNAP" evidence="1">
    <location>
        <begin position="6"/>
        <end position="99"/>
    </location>
</feature>
<gene>
    <name evidence="2" type="ORF">L288_00175</name>
</gene>
<dbReference type="Proteomes" id="UP000015525">
    <property type="component" value="Unassembled WGS sequence"/>
</dbReference>
<evidence type="ECO:0000313" key="2">
    <source>
        <dbReference type="EMBL" id="EQB15547.1"/>
    </source>
</evidence>
<proteinExistence type="predicted"/>
<keyword evidence="3" id="KW-1185">Reference proteome</keyword>